<proteinExistence type="inferred from homology"/>
<protein>
    <submittedName>
        <fullName evidence="8">Cytochrome P450 monooxygenase</fullName>
    </submittedName>
</protein>
<dbReference type="GO" id="GO:0004497">
    <property type="term" value="F:monooxygenase activity"/>
    <property type="evidence" value="ECO:0007669"/>
    <property type="project" value="UniProtKB-KW"/>
</dbReference>
<keyword evidence="9" id="KW-1185">Reference proteome</keyword>
<dbReference type="PRINTS" id="PR00463">
    <property type="entry name" value="EP450I"/>
</dbReference>
<dbReference type="Pfam" id="PF00067">
    <property type="entry name" value="p450"/>
    <property type="match status" value="1"/>
</dbReference>
<dbReference type="STRING" id="86259.A0A4Z1PAS9"/>
<dbReference type="GO" id="GO:0020037">
    <property type="term" value="F:heme binding"/>
    <property type="evidence" value="ECO:0007669"/>
    <property type="project" value="InterPro"/>
</dbReference>
<evidence type="ECO:0000256" key="1">
    <source>
        <dbReference type="ARBA" id="ARBA00001971"/>
    </source>
</evidence>
<reference evidence="8 9" key="1">
    <citation type="submission" date="2019-04" db="EMBL/GenBank/DDBJ databases">
        <title>High contiguity whole genome sequence and gene annotation resource for two Venturia nashicola isolates.</title>
        <authorList>
            <person name="Prokchorchik M."/>
            <person name="Won K."/>
            <person name="Lee Y."/>
            <person name="Choi E.D."/>
            <person name="Segonzac C."/>
            <person name="Sohn K.H."/>
        </authorList>
    </citation>
    <scope>NUCLEOTIDE SEQUENCE [LARGE SCALE GENOMIC DNA]</scope>
    <source>
        <strain evidence="8 9">PRI2</strain>
    </source>
</reference>
<evidence type="ECO:0000256" key="7">
    <source>
        <dbReference type="PIRSR" id="PIRSR602401-1"/>
    </source>
</evidence>
<dbReference type="PANTHER" id="PTHR24305">
    <property type="entry name" value="CYTOCHROME P450"/>
    <property type="match status" value="1"/>
</dbReference>
<dbReference type="CDD" id="cd11062">
    <property type="entry name" value="CYP58-like"/>
    <property type="match status" value="1"/>
</dbReference>
<name>A0A4Z1PAS9_9PEZI</name>
<dbReference type="EMBL" id="SNSC02000008">
    <property type="protein sequence ID" value="TID22136.1"/>
    <property type="molecule type" value="Genomic_DNA"/>
</dbReference>
<evidence type="ECO:0000256" key="4">
    <source>
        <dbReference type="ARBA" id="ARBA00023002"/>
    </source>
</evidence>
<dbReference type="Gene3D" id="1.10.630.10">
    <property type="entry name" value="Cytochrome P450"/>
    <property type="match status" value="1"/>
</dbReference>
<evidence type="ECO:0000313" key="9">
    <source>
        <dbReference type="Proteomes" id="UP000298493"/>
    </source>
</evidence>
<comment type="cofactor">
    <cofactor evidence="1 7">
        <name>heme</name>
        <dbReference type="ChEBI" id="CHEBI:30413"/>
    </cofactor>
</comment>
<dbReference type="Proteomes" id="UP000298493">
    <property type="component" value="Unassembled WGS sequence"/>
</dbReference>
<sequence length="536" mass="60896">MPLLLLIALAVVAYTVYGAFWRLYLSPIAHIPGPKVAALTLWYEFYYDVVLGGQYTFKIIELHKQYGPIIRISPWEIHVGDPDYYPIWYATSASGERRDKYSWFTKSFGLDSSVFGTWEHDLHKLRRGALGMYFSMSNVRMLEGMVRERACALMERFDEFKESGDVMMMSWAFAAFTNDIVMKYSFGRCDNRLEALDFDPSYRDASFFGSTASNLMKHMPWMNEVLQALPDSLASLLHPALAEFMKQKRASISGLQSMRLEQQCRASMNTVKQIAAIEAGKDIKDSEVAHPTIFHAILDSKLPPSEKTVSRLSDDAQVLMMAGTLTTAWTLEVIMYWLIRQPSTLQNLKQELRTVMPEHTTIVPLPKLEQLPYLNAVMKEGLRLTYGVSCRLARSCPDKDMSYTDPATGKTWSIPAGTPLGMTSVQIHHNETLFPNSKVFSPERWLTASAHDLNKYLVSFTAGARQCLGKDLAASEMYISLSCIWRKWGSTGYREEGDEGIFELYETGLRDVEIESDHFLPIQQPGSKGIRVRCFK</sequence>
<comment type="caution">
    <text evidence="8">The sequence shown here is derived from an EMBL/GenBank/DDBJ whole genome shotgun (WGS) entry which is preliminary data.</text>
</comment>
<dbReference type="GO" id="GO:0016705">
    <property type="term" value="F:oxidoreductase activity, acting on paired donors, with incorporation or reduction of molecular oxygen"/>
    <property type="evidence" value="ECO:0007669"/>
    <property type="project" value="InterPro"/>
</dbReference>
<keyword evidence="7" id="KW-0349">Heme</keyword>
<dbReference type="AlphaFoldDB" id="A0A4Z1PAS9"/>
<dbReference type="InterPro" id="IPR002401">
    <property type="entry name" value="Cyt_P450_E_grp-I"/>
</dbReference>
<organism evidence="8 9">
    <name type="scientific">Venturia nashicola</name>
    <dbReference type="NCBI Taxonomy" id="86259"/>
    <lineage>
        <taxon>Eukaryota</taxon>
        <taxon>Fungi</taxon>
        <taxon>Dikarya</taxon>
        <taxon>Ascomycota</taxon>
        <taxon>Pezizomycotina</taxon>
        <taxon>Dothideomycetes</taxon>
        <taxon>Pleosporomycetidae</taxon>
        <taxon>Venturiales</taxon>
        <taxon>Venturiaceae</taxon>
        <taxon>Venturia</taxon>
    </lineage>
</organism>
<dbReference type="PRINTS" id="PR00385">
    <property type="entry name" value="P450"/>
</dbReference>
<keyword evidence="4" id="KW-0560">Oxidoreductase</keyword>
<dbReference type="InterPro" id="IPR036396">
    <property type="entry name" value="Cyt_P450_sf"/>
</dbReference>
<feature type="binding site" description="axial binding residue" evidence="7">
    <location>
        <position position="467"/>
    </location>
    <ligand>
        <name>heme</name>
        <dbReference type="ChEBI" id="CHEBI:30413"/>
    </ligand>
    <ligandPart>
        <name>Fe</name>
        <dbReference type="ChEBI" id="CHEBI:18248"/>
    </ligandPart>
</feature>
<gene>
    <name evidence="8" type="ORF">E6O75_ATG10930</name>
</gene>
<dbReference type="PANTHER" id="PTHR24305:SF157">
    <property type="entry name" value="N-ACETYLTRYPTOPHAN 6-HYDROXYLASE IVOC-RELATED"/>
    <property type="match status" value="1"/>
</dbReference>
<dbReference type="InterPro" id="IPR001128">
    <property type="entry name" value="Cyt_P450"/>
</dbReference>
<dbReference type="OrthoDB" id="3945418at2759"/>
<dbReference type="InterPro" id="IPR050121">
    <property type="entry name" value="Cytochrome_P450_monoxygenase"/>
</dbReference>
<dbReference type="GO" id="GO:0005506">
    <property type="term" value="F:iron ion binding"/>
    <property type="evidence" value="ECO:0007669"/>
    <property type="project" value="InterPro"/>
</dbReference>
<comment type="similarity">
    <text evidence="2">Belongs to the cytochrome P450 family.</text>
</comment>
<evidence type="ECO:0000256" key="6">
    <source>
        <dbReference type="ARBA" id="ARBA00023033"/>
    </source>
</evidence>
<evidence type="ECO:0000256" key="2">
    <source>
        <dbReference type="ARBA" id="ARBA00010617"/>
    </source>
</evidence>
<accession>A0A4Z1PAS9</accession>
<keyword evidence="3 7" id="KW-0479">Metal-binding</keyword>
<evidence type="ECO:0000313" key="8">
    <source>
        <dbReference type="EMBL" id="TID22136.1"/>
    </source>
</evidence>
<keyword evidence="6 8" id="KW-0503">Monooxygenase</keyword>
<evidence type="ECO:0000256" key="3">
    <source>
        <dbReference type="ARBA" id="ARBA00022723"/>
    </source>
</evidence>
<dbReference type="SUPFAM" id="SSF48264">
    <property type="entry name" value="Cytochrome P450"/>
    <property type="match status" value="1"/>
</dbReference>
<keyword evidence="5 7" id="KW-0408">Iron</keyword>
<evidence type="ECO:0000256" key="5">
    <source>
        <dbReference type="ARBA" id="ARBA00023004"/>
    </source>
</evidence>